<name>A0A1I1P4S9_9HYPH</name>
<dbReference type="AlphaFoldDB" id="A0A1I1P4S9"/>
<dbReference type="Pfam" id="PF20172">
    <property type="entry name" value="DUF6538"/>
    <property type="match status" value="1"/>
</dbReference>
<reference evidence="2 3" key="1">
    <citation type="submission" date="2016-10" db="EMBL/GenBank/DDBJ databases">
        <authorList>
            <person name="de Groot N.N."/>
        </authorList>
    </citation>
    <scope>NUCLEOTIDE SEQUENCE [LARGE SCALE GENOMIC DNA]</scope>
    <source>
        <strain evidence="2 3">CGMCC 1.10210</strain>
    </source>
</reference>
<protein>
    <recommendedName>
        <fullName evidence="1">DUF6538 domain-containing protein</fullName>
    </recommendedName>
</protein>
<sequence length="99" mass="11541">MGTRLPFCIRRGAIFYWRRRLPSPAKMSVEFSLGTKDERVARRLCFLLAIESDRAFTVMREGGMTPEQAEVFIPAHVGKRSLRCRLRRSCLMRMYPTSL</sequence>
<dbReference type="RefSeq" id="WP_425285353.1">
    <property type="nucleotide sequence ID" value="NZ_FOMB01000017.1"/>
</dbReference>
<dbReference type="Proteomes" id="UP000182258">
    <property type="component" value="Unassembled WGS sequence"/>
</dbReference>
<dbReference type="InterPro" id="IPR046668">
    <property type="entry name" value="DUF6538"/>
</dbReference>
<evidence type="ECO:0000259" key="1">
    <source>
        <dbReference type="Pfam" id="PF20172"/>
    </source>
</evidence>
<organism evidence="2 3">
    <name type="scientific">Devosia psychrophila</name>
    <dbReference type="NCBI Taxonomy" id="728005"/>
    <lineage>
        <taxon>Bacteria</taxon>
        <taxon>Pseudomonadati</taxon>
        <taxon>Pseudomonadota</taxon>
        <taxon>Alphaproteobacteria</taxon>
        <taxon>Hyphomicrobiales</taxon>
        <taxon>Devosiaceae</taxon>
        <taxon>Devosia</taxon>
    </lineage>
</organism>
<evidence type="ECO:0000313" key="2">
    <source>
        <dbReference type="EMBL" id="SFD01983.1"/>
    </source>
</evidence>
<gene>
    <name evidence="2" type="ORF">SAMN04488059_117105</name>
</gene>
<proteinExistence type="predicted"/>
<accession>A0A1I1P4S9</accession>
<dbReference type="STRING" id="728005.SAMN04488059_117105"/>
<feature type="domain" description="DUF6538" evidence="1">
    <location>
        <begin position="9"/>
        <end position="60"/>
    </location>
</feature>
<dbReference type="EMBL" id="FOMB01000017">
    <property type="protein sequence ID" value="SFD01983.1"/>
    <property type="molecule type" value="Genomic_DNA"/>
</dbReference>
<evidence type="ECO:0000313" key="3">
    <source>
        <dbReference type="Proteomes" id="UP000182258"/>
    </source>
</evidence>